<organism evidence="1 2">
    <name type="scientific">Rhodococcus zopfii</name>
    <dbReference type="NCBI Taxonomy" id="43772"/>
    <lineage>
        <taxon>Bacteria</taxon>
        <taxon>Bacillati</taxon>
        <taxon>Actinomycetota</taxon>
        <taxon>Actinomycetes</taxon>
        <taxon>Mycobacteriales</taxon>
        <taxon>Nocardiaceae</taxon>
        <taxon>Rhodococcus</taxon>
    </lineage>
</organism>
<dbReference type="SUPFAM" id="SSF55961">
    <property type="entry name" value="Bet v1-like"/>
    <property type="match status" value="1"/>
</dbReference>
<dbReference type="Proteomes" id="UP001275440">
    <property type="component" value="Unassembled WGS sequence"/>
</dbReference>
<accession>A0ABU3WVR2</accession>
<reference evidence="1 2" key="1">
    <citation type="submission" date="2019-10" db="EMBL/GenBank/DDBJ databases">
        <title>Draft Genome Assembly of Rhodococcus zopfii DSM44189.</title>
        <authorList>
            <person name="Sutton J.M."/>
            <person name="Akob D.M."/>
            <person name="Bushman T.J."/>
        </authorList>
    </citation>
    <scope>NUCLEOTIDE SEQUENCE [LARGE SCALE GENOMIC DNA]</scope>
    <source>
        <strain evidence="1 2">DSM 44189</strain>
    </source>
</reference>
<comment type="caution">
    <text evidence="1">The sequence shown here is derived from an EMBL/GenBank/DDBJ whole genome shotgun (WGS) entry which is preliminary data.</text>
</comment>
<protein>
    <recommendedName>
        <fullName evidence="3">SRPBCC family protein</fullName>
    </recommendedName>
</protein>
<proteinExistence type="predicted"/>
<evidence type="ECO:0000313" key="1">
    <source>
        <dbReference type="EMBL" id="MDV2477832.1"/>
    </source>
</evidence>
<evidence type="ECO:0008006" key="3">
    <source>
        <dbReference type="Google" id="ProtNLM"/>
    </source>
</evidence>
<evidence type="ECO:0000313" key="2">
    <source>
        <dbReference type="Proteomes" id="UP001275440"/>
    </source>
</evidence>
<keyword evidence="2" id="KW-1185">Reference proteome</keyword>
<dbReference type="EMBL" id="WBMO01000005">
    <property type="protein sequence ID" value="MDV2477832.1"/>
    <property type="molecule type" value="Genomic_DNA"/>
</dbReference>
<sequence length="118" mass="13691">MPTIASRRRSQPPPPHVVYEAIIDPDRDPTRPWLLLRDDEQRPVVLDAVEPSLVVWSSLWPWRPDARIRFELSGGRGGTSLHWSLFVDDPVPDDEVVVRMRKRINELINANLRFTFGQ</sequence>
<name>A0ABU3WVR2_9NOCA</name>
<gene>
    <name evidence="1" type="ORF">F8M49_24985</name>
</gene>